<dbReference type="InterPro" id="IPR048576">
    <property type="entry name" value="Rv2175c_wHTH"/>
</dbReference>
<feature type="domain" description="Rv2175c C-terminal" evidence="1">
    <location>
        <begin position="68"/>
        <end position="122"/>
    </location>
</feature>
<reference evidence="3 4" key="1">
    <citation type="submission" date="2020-08" db="EMBL/GenBank/DDBJ databases">
        <title>Sequencing the genomes of 1000 actinobacteria strains.</title>
        <authorList>
            <person name="Klenk H.-P."/>
        </authorList>
    </citation>
    <scope>NUCLEOTIDE SEQUENCE [LARGE SCALE GENOMIC DNA]</scope>
    <source>
        <strain evidence="3 4">DSM 23040</strain>
    </source>
</reference>
<organism evidence="3 4">
    <name type="scientific">Helcobacillus massiliensis</name>
    <dbReference type="NCBI Taxonomy" id="521392"/>
    <lineage>
        <taxon>Bacteria</taxon>
        <taxon>Bacillati</taxon>
        <taxon>Actinomycetota</taxon>
        <taxon>Actinomycetes</taxon>
        <taxon>Micrococcales</taxon>
        <taxon>Dermabacteraceae</taxon>
        <taxon>Helcobacillus</taxon>
    </lineage>
</organism>
<evidence type="ECO:0000313" key="4">
    <source>
        <dbReference type="Proteomes" id="UP000568050"/>
    </source>
</evidence>
<gene>
    <name evidence="3" type="ORF">FHX50_000526</name>
</gene>
<proteinExistence type="predicted"/>
<dbReference type="AlphaFoldDB" id="A0A839QRI1"/>
<evidence type="ECO:0000259" key="2">
    <source>
        <dbReference type="Pfam" id="PF21531"/>
    </source>
</evidence>
<evidence type="ECO:0000313" key="3">
    <source>
        <dbReference type="EMBL" id="MBB3022278.1"/>
    </source>
</evidence>
<dbReference type="Proteomes" id="UP000568050">
    <property type="component" value="Unassembled WGS sequence"/>
</dbReference>
<feature type="domain" description="DNA-binding protein Rv2175c wHTH" evidence="2">
    <location>
        <begin position="17"/>
        <end position="61"/>
    </location>
</feature>
<dbReference type="Pfam" id="PF18367">
    <property type="entry name" value="Rv2175c_C"/>
    <property type="match status" value="1"/>
</dbReference>
<name>A0A839QRI1_9MICO</name>
<comment type="caution">
    <text evidence="3">The sequence shown here is derived from an EMBL/GenBank/DDBJ whole genome shotgun (WGS) entry which is preliminary data.</text>
</comment>
<accession>A0A839QRI1</accession>
<protein>
    <recommendedName>
        <fullName evidence="5">DNA-binding protein</fullName>
    </recommendedName>
</protein>
<keyword evidence="4" id="KW-1185">Reference proteome</keyword>
<evidence type="ECO:0008006" key="5">
    <source>
        <dbReference type="Google" id="ProtNLM"/>
    </source>
</evidence>
<dbReference type="GO" id="GO:0003677">
    <property type="term" value="F:DNA binding"/>
    <property type="evidence" value="ECO:0007669"/>
    <property type="project" value="InterPro"/>
</dbReference>
<dbReference type="InterPro" id="IPR041098">
    <property type="entry name" value="Rv2175c_C"/>
</dbReference>
<dbReference type="EMBL" id="JACHWP010000001">
    <property type="protein sequence ID" value="MBB3022278.1"/>
    <property type="molecule type" value="Genomic_DNA"/>
</dbReference>
<dbReference type="Pfam" id="PF21531">
    <property type="entry name" value="Rv2175c_wHTH"/>
    <property type="match status" value="1"/>
</dbReference>
<sequence length="123" mass="14269">MNDNDLTFSDLTALVGEWMPLPDVAEQLDLSISRVHRLLEERELITVRNDDNVRVTPALFLDGDRVTKNLKGTIILLQDQELRDDEIIEWLFTEDETLPGRPIDRLREGQRGEVRRRAQSLAF</sequence>
<evidence type="ECO:0000259" key="1">
    <source>
        <dbReference type="Pfam" id="PF18367"/>
    </source>
</evidence>